<evidence type="ECO:0000256" key="3">
    <source>
        <dbReference type="ARBA" id="ARBA00022729"/>
    </source>
</evidence>
<dbReference type="PANTHER" id="PTHR34820">
    <property type="entry name" value="INNER MEMBRANE PROTEIN YEBZ"/>
    <property type="match status" value="1"/>
</dbReference>
<evidence type="ECO:0000256" key="2">
    <source>
        <dbReference type="ARBA" id="ARBA00022723"/>
    </source>
</evidence>
<dbReference type="PANTHER" id="PTHR34820:SF4">
    <property type="entry name" value="INNER MEMBRANE PROTEIN YEBZ"/>
    <property type="match status" value="1"/>
</dbReference>
<feature type="region of interest" description="Disordered" evidence="5">
    <location>
        <begin position="117"/>
        <end position="169"/>
    </location>
</feature>
<dbReference type="GO" id="GO:0005507">
    <property type="term" value="F:copper ion binding"/>
    <property type="evidence" value="ECO:0007669"/>
    <property type="project" value="InterPro"/>
</dbReference>
<dbReference type="RefSeq" id="WP_061950035.1">
    <property type="nucleotide sequence ID" value="NZ_LTAO01000038.1"/>
</dbReference>
<keyword evidence="3" id="KW-0732">Signal</keyword>
<dbReference type="Proteomes" id="UP000075806">
    <property type="component" value="Unassembled WGS sequence"/>
</dbReference>
<dbReference type="InterPro" id="IPR014755">
    <property type="entry name" value="Cu-Rt/internalin_Ig-like"/>
</dbReference>
<dbReference type="SUPFAM" id="SSF81296">
    <property type="entry name" value="E set domains"/>
    <property type="match status" value="1"/>
</dbReference>
<dbReference type="InterPro" id="IPR007348">
    <property type="entry name" value="CopC_dom"/>
</dbReference>
<accession>A0A161P657</accession>
<evidence type="ECO:0000259" key="7">
    <source>
        <dbReference type="Pfam" id="PF04234"/>
    </source>
</evidence>
<organism evidence="8 9">
    <name type="scientific">Alkalihalobacillus trypoxylicola</name>
    <dbReference type="NCBI Taxonomy" id="519424"/>
    <lineage>
        <taxon>Bacteria</taxon>
        <taxon>Bacillati</taxon>
        <taxon>Bacillota</taxon>
        <taxon>Bacilli</taxon>
        <taxon>Bacillales</taxon>
        <taxon>Bacillaceae</taxon>
        <taxon>Alkalihalobacillus</taxon>
    </lineage>
</organism>
<feature type="transmembrane region" description="Helical" evidence="6">
    <location>
        <begin position="172"/>
        <end position="194"/>
    </location>
</feature>
<keyword evidence="6" id="KW-0812">Transmembrane</keyword>
<dbReference type="InterPro" id="IPR014756">
    <property type="entry name" value="Ig_E-set"/>
</dbReference>
<dbReference type="InterPro" id="IPR032694">
    <property type="entry name" value="CopC/D"/>
</dbReference>
<evidence type="ECO:0000313" key="8">
    <source>
        <dbReference type="EMBL" id="KYG26561.1"/>
    </source>
</evidence>
<keyword evidence="6" id="KW-0472">Membrane</keyword>
<dbReference type="GO" id="GO:0006825">
    <property type="term" value="P:copper ion transport"/>
    <property type="evidence" value="ECO:0007669"/>
    <property type="project" value="InterPro"/>
</dbReference>
<evidence type="ECO:0000256" key="6">
    <source>
        <dbReference type="SAM" id="Phobius"/>
    </source>
</evidence>
<keyword evidence="4" id="KW-0186">Copper</keyword>
<reference evidence="8" key="1">
    <citation type="submission" date="2016-02" db="EMBL/GenBank/DDBJ databases">
        <title>Genome sequence of Bacillus trypoxylicola KCTC 13244(T).</title>
        <authorList>
            <person name="Jeong H."/>
            <person name="Park S.-H."/>
            <person name="Choi S.-K."/>
        </authorList>
    </citation>
    <scope>NUCLEOTIDE SEQUENCE [LARGE SCALE GENOMIC DNA]</scope>
    <source>
        <strain evidence="8">KCTC 13244</strain>
    </source>
</reference>
<evidence type="ECO:0000256" key="4">
    <source>
        <dbReference type="ARBA" id="ARBA00023008"/>
    </source>
</evidence>
<keyword evidence="9" id="KW-1185">Reference proteome</keyword>
<evidence type="ECO:0000256" key="5">
    <source>
        <dbReference type="SAM" id="MobiDB-lite"/>
    </source>
</evidence>
<dbReference type="GO" id="GO:0046688">
    <property type="term" value="P:response to copper ion"/>
    <property type="evidence" value="ECO:0007669"/>
    <property type="project" value="InterPro"/>
</dbReference>
<feature type="compositionally biased region" description="Acidic residues" evidence="5">
    <location>
        <begin position="120"/>
        <end position="160"/>
    </location>
</feature>
<keyword evidence="2" id="KW-0479">Metal-binding</keyword>
<proteinExistence type="predicted"/>
<feature type="domain" description="CopC" evidence="7">
    <location>
        <begin position="24"/>
        <end position="116"/>
    </location>
</feature>
<dbReference type="GO" id="GO:0005886">
    <property type="term" value="C:plasma membrane"/>
    <property type="evidence" value="ECO:0007669"/>
    <property type="project" value="TreeGrafter"/>
</dbReference>
<gene>
    <name evidence="8" type="ORF">AZF04_12170</name>
</gene>
<comment type="caution">
    <text evidence="8">The sequence shown here is derived from an EMBL/GenBank/DDBJ whole genome shotgun (WGS) entry which is preliminary data.</text>
</comment>
<sequence>MKKLFFVILLLSFLVWAPSQIFGHSHLESSNPADGEELTSPLEEIILQFDGGIESISTLDLLDENNEVVELDQIEVEGSSMVAILSEPITSGSYMVSWSIVSEDTHVLDGEFSFTVNAPQEEEELDTSDESNEENIANEEEDIDSDELENEPSTEEETDTDIASSDENSSGISGGLVFIIILALIVMAAITFILTKKKK</sequence>
<dbReference type="STRING" id="519424.AZF04_12170"/>
<name>A0A161P657_9BACI</name>
<dbReference type="EMBL" id="LTAO01000038">
    <property type="protein sequence ID" value="KYG26561.1"/>
    <property type="molecule type" value="Genomic_DNA"/>
</dbReference>
<keyword evidence="6" id="KW-1133">Transmembrane helix</keyword>
<comment type="subcellular location">
    <subcellularLocation>
        <location evidence="1">Cell envelope</location>
    </subcellularLocation>
</comment>
<dbReference type="GO" id="GO:0042597">
    <property type="term" value="C:periplasmic space"/>
    <property type="evidence" value="ECO:0007669"/>
    <property type="project" value="InterPro"/>
</dbReference>
<dbReference type="GO" id="GO:0030313">
    <property type="term" value="C:cell envelope"/>
    <property type="evidence" value="ECO:0007669"/>
    <property type="project" value="UniProtKB-SubCell"/>
</dbReference>
<evidence type="ECO:0000256" key="1">
    <source>
        <dbReference type="ARBA" id="ARBA00004196"/>
    </source>
</evidence>
<dbReference type="Pfam" id="PF04234">
    <property type="entry name" value="CopC"/>
    <property type="match status" value="1"/>
</dbReference>
<evidence type="ECO:0000313" key="9">
    <source>
        <dbReference type="Proteomes" id="UP000075806"/>
    </source>
</evidence>
<dbReference type="OrthoDB" id="2353937at2"/>
<dbReference type="Gene3D" id="2.60.40.1220">
    <property type="match status" value="1"/>
</dbReference>
<protein>
    <recommendedName>
        <fullName evidence="7">CopC domain-containing protein</fullName>
    </recommendedName>
</protein>
<dbReference type="AlphaFoldDB" id="A0A161P657"/>